<feature type="transmembrane region" description="Helical" evidence="5">
    <location>
        <begin position="16"/>
        <end position="38"/>
    </location>
</feature>
<keyword evidence="4 5" id="KW-0472">Membrane</keyword>
<keyword evidence="8" id="KW-1185">Reference proteome</keyword>
<keyword evidence="3 5" id="KW-1133">Transmembrane helix</keyword>
<dbReference type="Proteomes" id="UP000245938">
    <property type="component" value="Unassembled WGS sequence"/>
</dbReference>
<feature type="transmembrane region" description="Helical" evidence="5">
    <location>
        <begin position="596"/>
        <end position="617"/>
    </location>
</feature>
<proteinExistence type="predicted"/>
<keyword evidence="2 5" id="KW-0812">Transmembrane</keyword>
<dbReference type="Gene3D" id="3.40.1710.10">
    <property type="entry name" value="abc type-2 transporter like domain"/>
    <property type="match status" value="1"/>
</dbReference>
<name>A0A2U3AN10_9BACL</name>
<dbReference type="OrthoDB" id="9811483at2"/>
<dbReference type="GO" id="GO:0140359">
    <property type="term" value="F:ABC-type transporter activity"/>
    <property type="evidence" value="ECO:0007669"/>
    <property type="project" value="InterPro"/>
</dbReference>
<feature type="transmembrane region" description="Helical" evidence="5">
    <location>
        <begin position="527"/>
        <end position="545"/>
    </location>
</feature>
<dbReference type="EMBL" id="QFVR01000006">
    <property type="protein sequence ID" value="PWI25879.1"/>
    <property type="molecule type" value="Genomic_DNA"/>
</dbReference>
<evidence type="ECO:0000256" key="2">
    <source>
        <dbReference type="ARBA" id="ARBA00022692"/>
    </source>
</evidence>
<dbReference type="InterPro" id="IPR017500">
    <property type="entry name" value="Phage_infect_YhgE_N"/>
</dbReference>
<sequence length="723" mass="79976">MRNIWAIYKNDMKNIFTNWVSAVLIIGLIVLPSLYAWFNIAASWNPYGNTGNMPIGIVNNDNGGTINHEKINVGDLLVKKLHTNKQLDWQFLDEEKALSEVKKGKLFAVIVVPNDFTKTLATVLDKNPQKAKMSYYVNEKINSIAPKITGEGASTVVTGMSEKFVGEVDKTIFEAFNKVGVELQKELPDIEKFEKFIFNLEKNLPSIHTELTGVQKTAKEADSMLTKAQSMMPQAVEITNNGLKTVTTALAYVDEGQRAITAIDQAIKKDVATMKQTSKEIDRTINEISNISLDTNAIEKTKATLANQISTNQKELTSLEESLLSIKAFNKQQKFTGTNDALNSIIIETRAINKSLAATKQSLNTIDDSIQKAQAVGEASMTEIKTLAKKTSMSINGFIDNYENKFSTSISKELSNAKKTLTQAQSTLTEVQQAIPEATQIVKETSGYVTVANGDLKKAMAAFPIVSSKVKDLATKLRKANSEMDLNTLIGLLTHNAESEKSFFEEPIQLKQHAIFPIKNYGTGMTPFYGILSLWVGGLLLASLLEVNVNRPKKKYTIKQIYFGKLFTFWTFGLCQALIMSLGCMLILGVKPESPVLFILFCMFASLVFITIVYTLTSVFGDVGKALSIVILVLQIAGAGGTYPVVLLPKFFQVINPFLPFTYAIELAREAVGGVLWANVLKDFLVLGLIMLVFILLGSFYKKVLNRETTKLMEKSRESGLFH</sequence>
<evidence type="ECO:0000313" key="8">
    <source>
        <dbReference type="Proteomes" id="UP000245938"/>
    </source>
</evidence>
<accession>A0A2U3AN10</accession>
<evidence type="ECO:0000256" key="5">
    <source>
        <dbReference type="SAM" id="Phobius"/>
    </source>
</evidence>
<gene>
    <name evidence="7" type="ORF">DEX24_06665</name>
</gene>
<dbReference type="InterPro" id="IPR051328">
    <property type="entry name" value="T7SS_ABC-Transporter"/>
</dbReference>
<evidence type="ECO:0000256" key="4">
    <source>
        <dbReference type="ARBA" id="ARBA00023136"/>
    </source>
</evidence>
<dbReference type="GO" id="GO:0016020">
    <property type="term" value="C:membrane"/>
    <property type="evidence" value="ECO:0007669"/>
    <property type="project" value="UniProtKB-SubCell"/>
</dbReference>
<dbReference type="NCBIfam" id="TIGR03061">
    <property type="entry name" value="pip_yhgE_Nterm"/>
    <property type="match status" value="1"/>
</dbReference>
<evidence type="ECO:0000256" key="3">
    <source>
        <dbReference type="ARBA" id="ARBA00022989"/>
    </source>
</evidence>
<evidence type="ECO:0000259" key="6">
    <source>
        <dbReference type="Pfam" id="PF12698"/>
    </source>
</evidence>
<protein>
    <submittedName>
        <fullName evidence="7">YhgE/Pip domain-containing protein</fullName>
    </submittedName>
</protein>
<evidence type="ECO:0000313" key="7">
    <source>
        <dbReference type="EMBL" id="PWI25879.1"/>
    </source>
</evidence>
<feature type="transmembrane region" description="Helical" evidence="5">
    <location>
        <begin position="629"/>
        <end position="652"/>
    </location>
</feature>
<dbReference type="InterPro" id="IPR013525">
    <property type="entry name" value="ABC2_TM"/>
</dbReference>
<dbReference type="AlphaFoldDB" id="A0A2U3AN10"/>
<reference evidence="7 8" key="1">
    <citation type="submission" date="2018-05" db="EMBL/GenBank/DDBJ databases">
        <title>Kurthia sibirica genome sequence.</title>
        <authorList>
            <person name="Maclea K.S."/>
            <person name="Goen A.E."/>
        </authorList>
    </citation>
    <scope>NUCLEOTIDE SEQUENCE [LARGE SCALE GENOMIC DNA]</scope>
    <source>
        <strain evidence="7 8">ATCC 49154</strain>
    </source>
</reference>
<feature type="transmembrane region" description="Helical" evidence="5">
    <location>
        <begin position="684"/>
        <end position="701"/>
    </location>
</feature>
<feature type="transmembrane region" description="Helical" evidence="5">
    <location>
        <begin position="566"/>
        <end position="590"/>
    </location>
</feature>
<comment type="subcellular location">
    <subcellularLocation>
        <location evidence="1">Membrane</location>
        <topology evidence="1">Multi-pass membrane protein</topology>
    </subcellularLocation>
</comment>
<dbReference type="Pfam" id="PF12698">
    <property type="entry name" value="ABC2_membrane_3"/>
    <property type="match status" value="1"/>
</dbReference>
<dbReference type="RefSeq" id="WP_109305635.1">
    <property type="nucleotide sequence ID" value="NZ_BJUF01000025.1"/>
</dbReference>
<organism evidence="7 8">
    <name type="scientific">Kurthia sibirica</name>
    <dbReference type="NCBI Taxonomy" id="202750"/>
    <lineage>
        <taxon>Bacteria</taxon>
        <taxon>Bacillati</taxon>
        <taxon>Bacillota</taxon>
        <taxon>Bacilli</taxon>
        <taxon>Bacillales</taxon>
        <taxon>Caryophanaceae</taxon>
        <taxon>Kurthia</taxon>
    </lineage>
</organism>
<feature type="domain" description="ABC-2 type transporter transmembrane" evidence="6">
    <location>
        <begin position="405"/>
        <end position="699"/>
    </location>
</feature>
<dbReference type="PANTHER" id="PTHR43077:SF10">
    <property type="entry name" value="TRANSPORT PERMEASE PROTEIN"/>
    <property type="match status" value="1"/>
</dbReference>
<comment type="caution">
    <text evidence="7">The sequence shown here is derived from an EMBL/GenBank/DDBJ whole genome shotgun (WGS) entry which is preliminary data.</text>
</comment>
<dbReference type="InterPro" id="IPR017501">
    <property type="entry name" value="Phage_infect_YhgE_C"/>
</dbReference>
<dbReference type="NCBIfam" id="TIGR03062">
    <property type="entry name" value="pip_yhgE_Cterm"/>
    <property type="match status" value="1"/>
</dbReference>
<evidence type="ECO:0000256" key="1">
    <source>
        <dbReference type="ARBA" id="ARBA00004141"/>
    </source>
</evidence>
<dbReference type="PANTHER" id="PTHR43077">
    <property type="entry name" value="TRANSPORT PERMEASE YVFS-RELATED"/>
    <property type="match status" value="1"/>
</dbReference>